<dbReference type="PANTHER" id="PTHR10631">
    <property type="entry name" value="N 2 ,N 2 -DIMETHYLGUANOSINE TRNA METHYLTRANSFERASE"/>
    <property type="match status" value="1"/>
</dbReference>
<evidence type="ECO:0000313" key="7">
    <source>
        <dbReference type="EMBL" id="MEA5392317.1"/>
    </source>
</evidence>
<evidence type="ECO:0000313" key="8">
    <source>
        <dbReference type="Proteomes" id="UP001304461"/>
    </source>
</evidence>
<dbReference type="GO" id="GO:0008168">
    <property type="term" value="F:methyltransferase activity"/>
    <property type="evidence" value="ECO:0007669"/>
    <property type="project" value="UniProtKB-KW"/>
</dbReference>
<evidence type="ECO:0000256" key="1">
    <source>
        <dbReference type="ARBA" id="ARBA00022555"/>
    </source>
</evidence>
<dbReference type="SUPFAM" id="SSF53335">
    <property type="entry name" value="S-adenosyl-L-methionine-dependent methyltransferases"/>
    <property type="match status" value="1"/>
</dbReference>
<keyword evidence="3" id="KW-0808">Transferase</keyword>
<keyword evidence="8" id="KW-1185">Reference proteome</keyword>
<organism evidence="7 8">
    <name type="scientific">Cyanobium gracile UHCC 0139</name>
    <dbReference type="NCBI Taxonomy" id="3110308"/>
    <lineage>
        <taxon>Bacteria</taxon>
        <taxon>Bacillati</taxon>
        <taxon>Cyanobacteriota</taxon>
        <taxon>Cyanophyceae</taxon>
        <taxon>Synechococcales</taxon>
        <taxon>Prochlorococcaceae</taxon>
        <taxon>Cyanobium</taxon>
    </lineage>
</organism>
<keyword evidence="1" id="KW-0820">tRNA-binding</keyword>
<comment type="caution">
    <text evidence="7">The sequence shown here is derived from an EMBL/GenBank/DDBJ whole genome shotgun (WGS) entry which is preliminary data.</text>
</comment>
<reference evidence="7 8" key="1">
    <citation type="submission" date="2023-12" db="EMBL/GenBank/DDBJ databases">
        <title>Baltic Sea Cyanobacteria.</title>
        <authorList>
            <person name="Delbaje E."/>
            <person name="Fewer D.P."/>
            <person name="Shishido T.K."/>
        </authorList>
    </citation>
    <scope>NUCLEOTIDE SEQUENCE [LARGE SCALE GENOMIC DNA]</scope>
    <source>
        <strain evidence="7 8">UHCC 0139</strain>
    </source>
</reference>
<dbReference type="InterPro" id="IPR002905">
    <property type="entry name" value="Trm1"/>
</dbReference>
<evidence type="ECO:0000256" key="3">
    <source>
        <dbReference type="ARBA" id="ARBA00022679"/>
    </source>
</evidence>
<keyword evidence="5" id="KW-0819">tRNA processing</keyword>
<accession>A0ABU5RX10</accession>
<evidence type="ECO:0000256" key="2">
    <source>
        <dbReference type="ARBA" id="ARBA00022603"/>
    </source>
</evidence>
<keyword evidence="2 7" id="KW-0489">Methyltransferase</keyword>
<dbReference type="EMBL" id="JAYGHX010000009">
    <property type="protein sequence ID" value="MEA5392317.1"/>
    <property type="molecule type" value="Genomic_DNA"/>
</dbReference>
<dbReference type="GO" id="GO:0032259">
    <property type="term" value="P:methylation"/>
    <property type="evidence" value="ECO:0007669"/>
    <property type="project" value="UniProtKB-KW"/>
</dbReference>
<dbReference type="RefSeq" id="WP_323306270.1">
    <property type="nucleotide sequence ID" value="NZ_JAYGHX010000009.1"/>
</dbReference>
<keyword evidence="6" id="KW-0694">RNA-binding</keyword>
<sequence length="387" mass="40300">MSGPDHYCEGAAVLETGDGFFRPASRPARDCGVLLVRSLAAGAAGGPLRVLDGMAGCGIRALRYGLEGGATAVWANDADPDRLPLLERNLAGLPPGVERQVGTATAQQLLAGCLVAGRRFELVDLDAFGCPAALVPLALEAVAFGGVLYLASTDGRSATGHDRRAALRRFGAAARAHPASWEIALRLQLGLLARSAWAMGRGITPLLSFSEGRAFRTALRLERHPTRGEEGHLGLVAHCHGCGDQQVQSLGRLGRWRACGCPAASGEGPPLAVSGPLWIGPLQDPATLTTMLLEAEREGTHLDRPGRRLLERLRADPASTPRCWPVAAIARRLGQGPPPLADLVAALTAQGFATAPSGVMGGQLRSEAPWPVIVATARGLVAATAAR</sequence>
<keyword evidence="4" id="KW-0949">S-adenosyl-L-methionine</keyword>
<dbReference type="PANTHER" id="PTHR10631:SF9">
    <property type="entry name" value="TRNA (GUANINE(26)-N(2))-DIMETHYLTRANSFERASE"/>
    <property type="match status" value="1"/>
</dbReference>
<evidence type="ECO:0000256" key="4">
    <source>
        <dbReference type="ARBA" id="ARBA00022691"/>
    </source>
</evidence>
<protein>
    <submittedName>
        <fullName evidence="7">N2,N2-dimethylguanosine tRNA methyltransferase</fullName>
    </submittedName>
</protein>
<dbReference type="Proteomes" id="UP001304461">
    <property type="component" value="Unassembled WGS sequence"/>
</dbReference>
<name>A0ABU5RX10_9CYAN</name>
<dbReference type="InterPro" id="IPR029063">
    <property type="entry name" value="SAM-dependent_MTases_sf"/>
</dbReference>
<dbReference type="Gene3D" id="3.40.50.150">
    <property type="entry name" value="Vaccinia Virus protein VP39"/>
    <property type="match status" value="1"/>
</dbReference>
<dbReference type="PROSITE" id="PS51626">
    <property type="entry name" value="SAM_MT_TRM1"/>
    <property type="match status" value="1"/>
</dbReference>
<evidence type="ECO:0000256" key="5">
    <source>
        <dbReference type="ARBA" id="ARBA00022694"/>
    </source>
</evidence>
<gene>
    <name evidence="7" type="ORF">VB738_13725</name>
</gene>
<proteinExistence type="predicted"/>
<evidence type="ECO:0000256" key="6">
    <source>
        <dbReference type="ARBA" id="ARBA00022884"/>
    </source>
</evidence>
<dbReference type="Pfam" id="PF02005">
    <property type="entry name" value="TRM"/>
    <property type="match status" value="1"/>
</dbReference>